<dbReference type="AlphaFoldDB" id="A0A1Y5TMT8"/>
<keyword evidence="3 4" id="KW-0408">Iron</keyword>
<gene>
    <name evidence="7" type="ORF">AQS8620_02927</name>
</gene>
<protein>
    <submittedName>
        <fullName evidence="7">Cytochrome c</fullName>
    </submittedName>
</protein>
<name>A0A1Y5TMT8_9RHOB</name>
<dbReference type="GO" id="GO:0009055">
    <property type="term" value="F:electron transfer activity"/>
    <property type="evidence" value="ECO:0007669"/>
    <property type="project" value="InterPro"/>
</dbReference>
<sequence>MPIRHILQTTGGLMLLCAVASGAQAADKVVLLQGGSIGTAQVAAGAEAYLDNCAGCHGEDLRSVNSNAPDLRGPTFQYSWVTKPLEETFHKIITTMPPGMTGEIDPETYAQIVAYILNFNGVEAQEDGRFPQTAEEVAPMDLVIQ</sequence>
<evidence type="ECO:0000256" key="3">
    <source>
        <dbReference type="ARBA" id="ARBA00023004"/>
    </source>
</evidence>
<evidence type="ECO:0000256" key="2">
    <source>
        <dbReference type="ARBA" id="ARBA00022723"/>
    </source>
</evidence>
<keyword evidence="5" id="KW-0732">Signal</keyword>
<accession>A0A1Y5TMT8</accession>
<dbReference type="InterPro" id="IPR009056">
    <property type="entry name" value="Cyt_c-like_dom"/>
</dbReference>
<dbReference type="GO" id="GO:0020037">
    <property type="term" value="F:heme binding"/>
    <property type="evidence" value="ECO:0007669"/>
    <property type="project" value="InterPro"/>
</dbReference>
<evidence type="ECO:0000256" key="1">
    <source>
        <dbReference type="ARBA" id="ARBA00022617"/>
    </source>
</evidence>
<dbReference type="Proteomes" id="UP000193862">
    <property type="component" value="Unassembled WGS sequence"/>
</dbReference>
<evidence type="ECO:0000256" key="5">
    <source>
        <dbReference type="SAM" id="SignalP"/>
    </source>
</evidence>
<dbReference type="Pfam" id="PF13442">
    <property type="entry name" value="Cytochrome_CBB3"/>
    <property type="match status" value="1"/>
</dbReference>
<dbReference type="RefSeq" id="WP_159453257.1">
    <property type="nucleotide sequence ID" value="NZ_FWFS01000011.1"/>
</dbReference>
<dbReference type="EMBL" id="FWFS01000011">
    <property type="protein sequence ID" value="SLN63828.1"/>
    <property type="molecule type" value="Genomic_DNA"/>
</dbReference>
<evidence type="ECO:0000313" key="8">
    <source>
        <dbReference type="Proteomes" id="UP000193862"/>
    </source>
</evidence>
<proteinExistence type="predicted"/>
<evidence type="ECO:0000259" key="6">
    <source>
        <dbReference type="PROSITE" id="PS51007"/>
    </source>
</evidence>
<dbReference type="Gene3D" id="1.10.760.10">
    <property type="entry name" value="Cytochrome c-like domain"/>
    <property type="match status" value="1"/>
</dbReference>
<dbReference type="SUPFAM" id="SSF46626">
    <property type="entry name" value="Cytochrome c"/>
    <property type="match status" value="1"/>
</dbReference>
<reference evidence="7 8" key="1">
    <citation type="submission" date="2017-03" db="EMBL/GenBank/DDBJ databases">
        <authorList>
            <person name="Afonso C.L."/>
            <person name="Miller P.J."/>
            <person name="Scott M.A."/>
            <person name="Spackman E."/>
            <person name="Goraichik I."/>
            <person name="Dimitrov K.M."/>
            <person name="Suarez D.L."/>
            <person name="Swayne D.E."/>
        </authorList>
    </citation>
    <scope>NUCLEOTIDE SEQUENCE [LARGE SCALE GENOMIC DNA]</scope>
    <source>
        <strain evidence="7 8">CECT 8620</strain>
    </source>
</reference>
<organism evidence="7 8">
    <name type="scientific">Aquimixticola soesokkakensis</name>
    <dbReference type="NCBI Taxonomy" id="1519096"/>
    <lineage>
        <taxon>Bacteria</taxon>
        <taxon>Pseudomonadati</taxon>
        <taxon>Pseudomonadota</taxon>
        <taxon>Alphaproteobacteria</taxon>
        <taxon>Rhodobacterales</taxon>
        <taxon>Paracoccaceae</taxon>
        <taxon>Aquimixticola</taxon>
    </lineage>
</organism>
<evidence type="ECO:0000313" key="7">
    <source>
        <dbReference type="EMBL" id="SLN63828.1"/>
    </source>
</evidence>
<dbReference type="InterPro" id="IPR036909">
    <property type="entry name" value="Cyt_c-like_dom_sf"/>
</dbReference>
<dbReference type="OrthoDB" id="9779283at2"/>
<keyword evidence="2 4" id="KW-0479">Metal-binding</keyword>
<keyword evidence="8" id="KW-1185">Reference proteome</keyword>
<feature type="chain" id="PRO_5013142371" evidence="5">
    <location>
        <begin position="26"/>
        <end position="145"/>
    </location>
</feature>
<feature type="signal peptide" evidence="5">
    <location>
        <begin position="1"/>
        <end position="25"/>
    </location>
</feature>
<keyword evidence="1 4" id="KW-0349">Heme</keyword>
<evidence type="ECO:0000256" key="4">
    <source>
        <dbReference type="PROSITE-ProRule" id="PRU00433"/>
    </source>
</evidence>
<dbReference type="PROSITE" id="PS51007">
    <property type="entry name" value="CYTC"/>
    <property type="match status" value="1"/>
</dbReference>
<feature type="domain" description="Cytochrome c" evidence="6">
    <location>
        <begin position="40"/>
        <end position="120"/>
    </location>
</feature>
<dbReference type="GO" id="GO:0046872">
    <property type="term" value="F:metal ion binding"/>
    <property type="evidence" value="ECO:0007669"/>
    <property type="project" value="UniProtKB-KW"/>
</dbReference>